<feature type="region of interest" description="Disordered" evidence="4">
    <location>
        <begin position="402"/>
        <end position="448"/>
    </location>
</feature>
<dbReference type="RefSeq" id="XP_007513539.1">
    <property type="nucleotide sequence ID" value="XM_007513477.1"/>
</dbReference>
<feature type="compositionally biased region" description="Polar residues" evidence="4">
    <location>
        <begin position="418"/>
        <end position="428"/>
    </location>
</feature>
<dbReference type="Gene3D" id="3.30.200.20">
    <property type="entry name" value="Phosphorylase Kinase, domain 1"/>
    <property type="match status" value="1"/>
</dbReference>
<evidence type="ECO:0000256" key="2">
    <source>
        <dbReference type="ARBA" id="ARBA00038211"/>
    </source>
</evidence>
<dbReference type="EC" id="2.7.1.82" evidence="3"/>
<evidence type="ECO:0000313" key="5">
    <source>
        <dbReference type="EMBL" id="CCO16064.1"/>
    </source>
</evidence>
<protein>
    <recommendedName>
        <fullName evidence="3">ethanolamine kinase</fullName>
        <ecNumber evidence="3">2.7.1.82</ecNumber>
    </recommendedName>
</protein>
<keyword evidence="6" id="KW-1185">Reference proteome</keyword>
<dbReference type="EMBL" id="FO082275">
    <property type="protein sequence ID" value="CCO16064.1"/>
    <property type="molecule type" value="Genomic_DNA"/>
</dbReference>
<evidence type="ECO:0000256" key="4">
    <source>
        <dbReference type="SAM" id="MobiDB-lite"/>
    </source>
</evidence>
<dbReference type="Pfam" id="PF01633">
    <property type="entry name" value="Choline_kinase"/>
    <property type="match status" value="1"/>
</dbReference>
<dbReference type="Proteomes" id="UP000198341">
    <property type="component" value="Chromosome 4"/>
</dbReference>
<dbReference type="KEGG" id="bpg:Bathy04g00130"/>
<dbReference type="GeneID" id="19016039"/>
<evidence type="ECO:0000256" key="1">
    <source>
        <dbReference type="ARBA" id="ARBA00037883"/>
    </source>
</evidence>
<sequence>MTYEYFKKLILFRRDTESFKPARACFIEEKKKNRNMTGKGGDAIRSPRWLSIEDRSLQEIYESVRELLLETLNEDEGWKGLTRDDISVEPLSGGITNKMFKCEPPKPLTPVVTRVYGSSTDKFVSRTDESEMALALNKSNFGAKVRAVFQNGWVEDFIESSSLVPLDMKKTEILTTVAGIIKRFHELDMPHRIARPQAIAETATTSSPYGEGAAANVAGEFWETIEVWYSMALEVSFPEDPEKQKLLDALCVPQLKEKIKRVRKMCDATNSPTVFCHNDIHAGNFLVEEPSKKLILIDFEYSAHGPRGFDLANFFCEFAGFECDYSLLPDKTTREVFYEIYLSAGDTVEQLEKEVEVFYIATHLFWGIWSVLQSKFSPIEFDFLDYARMRLRQGAVLLGENADSMSPSKPDSPLETPKSPNAPSSWGTVNEAHFTKSPRHSLDKSNTR</sequence>
<dbReference type="GO" id="GO:0006646">
    <property type="term" value="P:phosphatidylethanolamine biosynthetic process"/>
    <property type="evidence" value="ECO:0007669"/>
    <property type="project" value="TreeGrafter"/>
</dbReference>
<dbReference type="InterPro" id="IPR011009">
    <property type="entry name" value="Kinase-like_dom_sf"/>
</dbReference>
<reference evidence="5 6" key="1">
    <citation type="submission" date="2011-10" db="EMBL/GenBank/DDBJ databases">
        <authorList>
            <person name="Genoscope - CEA"/>
        </authorList>
    </citation>
    <scope>NUCLEOTIDE SEQUENCE [LARGE SCALE GENOMIC DNA]</scope>
    <source>
        <strain evidence="5 6">RCC 1105</strain>
    </source>
</reference>
<dbReference type="PANTHER" id="PTHR22603">
    <property type="entry name" value="CHOLINE/ETHANOALAMINE KINASE"/>
    <property type="match status" value="1"/>
</dbReference>
<organism evidence="5 6">
    <name type="scientific">Bathycoccus prasinos</name>
    <dbReference type="NCBI Taxonomy" id="41875"/>
    <lineage>
        <taxon>Eukaryota</taxon>
        <taxon>Viridiplantae</taxon>
        <taxon>Chlorophyta</taxon>
        <taxon>Mamiellophyceae</taxon>
        <taxon>Mamiellales</taxon>
        <taxon>Bathycoccaceae</taxon>
        <taxon>Bathycoccus</taxon>
    </lineage>
</organism>
<comment type="pathway">
    <text evidence="1">Phospholipid metabolism; phosphatidylethanolamine biosynthesis; phosphatidylethanolamine from ethanolamine: step 1/3.</text>
</comment>
<dbReference type="Gene3D" id="3.90.1200.10">
    <property type="match status" value="1"/>
</dbReference>
<comment type="similarity">
    <text evidence="2">Belongs to the choline/ethanolamine kinase family.</text>
</comment>
<evidence type="ECO:0000256" key="3">
    <source>
        <dbReference type="ARBA" id="ARBA00038874"/>
    </source>
</evidence>
<evidence type="ECO:0000313" key="6">
    <source>
        <dbReference type="Proteomes" id="UP000198341"/>
    </source>
</evidence>
<dbReference type="GO" id="GO:0005737">
    <property type="term" value="C:cytoplasm"/>
    <property type="evidence" value="ECO:0007669"/>
    <property type="project" value="TreeGrafter"/>
</dbReference>
<gene>
    <name evidence="5" type="ORF">Bathy04g00130</name>
</gene>
<dbReference type="GO" id="GO:0004305">
    <property type="term" value="F:ethanolamine kinase activity"/>
    <property type="evidence" value="ECO:0007669"/>
    <property type="project" value="UniProtKB-EC"/>
</dbReference>
<dbReference type="eggNOG" id="KOG4720">
    <property type="taxonomic scope" value="Eukaryota"/>
</dbReference>
<dbReference type="PANTHER" id="PTHR22603:SF66">
    <property type="entry name" value="ETHANOLAMINE KINASE"/>
    <property type="match status" value="1"/>
</dbReference>
<dbReference type="CDD" id="cd05157">
    <property type="entry name" value="ETNK_euk"/>
    <property type="match status" value="1"/>
</dbReference>
<dbReference type="SUPFAM" id="SSF56112">
    <property type="entry name" value="Protein kinase-like (PK-like)"/>
    <property type="match status" value="1"/>
</dbReference>
<name>K8EDK0_9CHLO</name>
<dbReference type="STRING" id="41875.K8EDK0"/>
<dbReference type="OrthoDB" id="10267235at2759"/>
<dbReference type="AlphaFoldDB" id="K8EDK0"/>
<proteinExistence type="inferred from homology"/>
<accession>K8EDK0</accession>